<dbReference type="AlphaFoldDB" id="A0AAE4V6H8"/>
<comment type="caution">
    <text evidence="4">The sequence shown here is derived from an EMBL/GenBank/DDBJ whole genome shotgun (WGS) entry which is preliminary data.</text>
</comment>
<dbReference type="InterPro" id="IPR036250">
    <property type="entry name" value="AcylCo_DH-like_C"/>
</dbReference>
<dbReference type="Gene3D" id="1.20.140.10">
    <property type="entry name" value="Butyryl-CoA Dehydrogenase, subunit A, domain 3"/>
    <property type="match status" value="1"/>
</dbReference>
<evidence type="ECO:0000313" key="4">
    <source>
        <dbReference type="EMBL" id="MDV7268698.1"/>
    </source>
</evidence>
<gene>
    <name evidence="4" type="ORF">R4315_29705</name>
</gene>
<reference evidence="4" key="1">
    <citation type="submission" date="2023-10" db="EMBL/GenBank/DDBJ databases">
        <title>Development of a sustainable strategy for remediation of hydrocarbon-contaminated territories based on the waste exchange concept.</title>
        <authorList>
            <person name="Krivoruchko A."/>
        </authorList>
    </citation>
    <scope>NUCLEOTIDE SEQUENCE</scope>
    <source>
        <strain evidence="4">IEGM 68</strain>
    </source>
</reference>
<dbReference type="GO" id="GO:0050660">
    <property type="term" value="F:flavin adenine dinucleotide binding"/>
    <property type="evidence" value="ECO:0007669"/>
    <property type="project" value="InterPro"/>
</dbReference>
<dbReference type="InterPro" id="IPR013786">
    <property type="entry name" value="AcylCoA_DH/ox_N"/>
</dbReference>
<organism evidence="4 5">
    <name type="scientific">Rhodococcus oxybenzonivorans</name>
    <dbReference type="NCBI Taxonomy" id="1990687"/>
    <lineage>
        <taxon>Bacteria</taxon>
        <taxon>Bacillati</taxon>
        <taxon>Actinomycetota</taxon>
        <taxon>Actinomycetes</taxon>
        <taxon>Mycobacteriales</taxon>
        <taxon>Nocardiaceae</taxon>
        <taxon>Rhodococcus</taxon>
    </lineage>
</organism>
<dbReference type="InterPro" id="IPR009100">
    <property type="entry name" value="AcylCoA_DH/oxidase_NM_dom_sf"/>
</dbReference>
<dbReference type="InterPro" id="IPR046373">
    <property type="entry name" value="Acyl-CoA_Oxase/DH_mid-dom_sf"/>
</dbReference>
<dbReference type="EMBL" id="JAWLUP010000198">
    <property type="protein sequence ID" value="MDV7268698.1"/>
    <property type="molecule type" value="Genomic_DNA"/>
</dbReference>
<dbReference type="Pfam" id="PF08028">
    <property type="entry name" value="Acyl-CoA_dh_2"/>
    <property type="match status" value="1"/>
</dbReference>
<dbReference type="Gene3D" id="2.40.110.10">
    <property type="entry name" value="Butyryl-CoA Dehydrogenase, subunit A, domain 2"/>
    <property type="match status" value="1"/>
</dbReference>
<dbReference type="Gene3D" id="1.10.540.10">
    <property type="entry name" value="Acyl-CoA dehydrogenase/oxidase, N-terminal domain"/>
    <property type="match status" value="1"/>
</dbReference>
<dbReference type="GO" id="GO:0003995">
    <property type="term" value="F:acyl-CoA dehydrogenase activity"/>
    <property type="evidence" value="ECO:0007669"/>
    <property type="project" value="TreeGrafter"/>
</dbReference>
<evidence type="ECO:0000259" key="2">
    <source>
        <dbReference type="Pfam" id="PF02771"/>
    </source>
</evidence>
<feature type="domain" description="Acyl-CoA dehydrogenase/oxidase N-terminal" evidence="2">
    <location>
        <begin position="30"/>
        <end position="97"/>
    </location>
</feature>
<dbReference type="RefSeq" id="WP_317745061.1">
    <property type="nucleotide sequence ID" value="NZ_JAWLUP010000198.1"/>
</dbReference>
<dbReference type="PANTHER" id="PTHR43884">
    <property type="entry name" value="ACYL-COA DEHYDROGENASE"/>
    <property type="match status" value="1"/>
</dbReference>
<protein>
    <submittedName>
        <fullName evidence="4">Acyl-CoA dehydrogenase family protein</fullName>
    </submittedName>
</protein>
<dbReference type="SUPFAM" id="SSF56645">
    <property type="entry name" value="Acyl-CoA dehydrogenase NM domain-like"/>
    <property type="match status" value="1"/>
</dbReference>
<evidence type="ECO:0000259" key="3">
    <source>
        <dbReference type="Pfam" id="PF08028"/>
    </source>
</evidence>
<evidence type="ECO:0000313" key="5">
    <source>
        <dbReference type="Proteomes" id="UP001185863"/>
    </source>
</evidence>
<dbReference type="InterPro" id="IPR013107">
    <property type="entry name" value="Acyl-CoA_DH_C"/>
</dbReference>
<dbReference type="PIRSF" id="PIRSF016578">
    <property type="entry name" value="HsaA"/>
    <property type="match status" value="1"/>
</dbReference>
<dbReference type="Pfam" id="PF02771">
    <property type="entry name" value="Acyl-CoA_dh_N"/>
    <property type="match status" value="1"/>
</dbReference>
<proteinExistence type="predicted"/>
<accession>A0AAE4V6H8</accession>
<dbReference type="Proteomes" id="UP001185863">
    <property type="component" value="Unassembled WGS sequence"/>
</dbReference>
<sequence>MTETLTRDAVAGSEREADYLQRARSIAPLIRQEAAAIEEGRTITKPVADALVELGLHGMLIPEELGGGGLLPSEGMRVFEEVTKSDASTGWAWMASEWGTAGVVGYLDPAVTKELMSQDEPFIVAGQLLPRYPGVKVDGGYIIDGKYSFASGSDHATWIGAGFFVADEQGNPILGENGQPQARIALLPKGQGVFEKNWDVWGLAGTGSNDYTITKQFVPAEYTTPTFGGTPTRSETMYKLTNELAGGLPHAAIALGIATRALELVASVTAGKTRPTYTVPVGDAEIFRIDFARKEANLQAARLYCYEVTKAAEAAVNSGQAVTPEHIARVGQMLSWVHEVAADVVTFAHRWGGSQSIGRKSTLGRFVRDMNVATQHLLVDPIMLVNAAGVLLPIYAEAEA</sequence>
<keyword evidence="1" id="KW-0560">Oxidoreductase</keyword>
<name>A0AAE4V6H8_9NOCA</name>
<evidence type="ECO:0000256" key="1">
    <source>
        <dbReference type="ARBA" id="ARBA00023002"/>
    </source>
</evidence>
<dbReference type="InterPro" id="IPR037069">
    <property type="entry name" value="AcylCoA_DH/ox_N_sf"/>
</dbReference>
<feature type="domain" description="Acyl-CoA dehydrogenase C-terminal" evidence="3">
    <location>
        <begin position="250"/>
        <end position="380"/>
    </location>
</feature>
<dbReference type="SUPFAM" id="SSF47203">
    <property type="entry name" value="Acyl-CoA dehydrogenase C-terminal domain-like"/>
    <property type="match status" value="1"/>
</dbReference>
<dbReference type="PANTHER" id="PTHR43884:SF12">
    <property type="entry name" value="ISOVALERYL-COA DEHYDROGENASE, MITOCHONDRIAL-RELATED"/>
    <property type="match status" value="1"/>
</dbReference>